<evidence type="ECO:0000259" key="1">
    <source>
        <dbReference type="Pfam" id="PF01261"/>
    </source>
</evidence>
<keyword evidence="3" id="KW-1185">Reference proteome</keyword>
<dbReference type="EMBL" id="AP024702">
    <property type="protein sequence ID" value="BCX50250.1"/>
    <property type="molecule type" value="Genomic_DNA"/>
</dbReference>
<reference evidence="2 3" key="1">
    <citation type="submission" date="2021-06" db="EMBL/GenBank/DDBJ databases">
        <title>Complete genome of Haloferula helveola possessing various polysaccharide degrading enzymes.</title>
        <authorList>
            <person name="Takami H."/>
            <person name="Huang C."/>
            <person name="Hamasaki K."/>
        </authorList>
    </citation>
    <scope>NUCLEOTIDE SEQUENCE [LARGE SCALE GENOMIC DNA]</scope>
    <source>
        <strain evidence="2 3">CN-1</strain>
    </source>
</reference>
<dbReference type="Proteomes" id="UP001374893">
    <property type="component" value="Chromosome"/>
</dbReference>
<dbReference type="GO" id="GO:0016853">
    <property type="term" value="F:isomerase activity"/>
    <property type="evidence" value="ECO:0007669"/>
    <property type="project" value="UniProtKB-KW"/>
</dbReference>
<dbReference type="Pfam" id="PF01261">
    <property type="entry name" value="AP_endonuc_2"/>
    <property type="match status" value="1"/>
</dbReference>
<organism evidence="2 3">
    <name type="scientific">Haloferula helveola</name>
    <dbReference type="NCBI Taxonomy" id="490095"/>
    <lineage>
        <taxon>Bacteria</taxon>
        <taxon>Pseudomonadati</taxon>
        <taxon>Verrucomicrobiota</taxon>
        <taxon>Verrucomicrobiia</taxon>
        <taxon>Verrucomicrobiales</taxon>
        <taxon>Verrucomicrobiaceae</taxon>
        <taxon>Haloferula</taxon>
    </lineage>
</organism>
<keyword evidence="2" id="KW-0413">Isomerase</keyword>
<feature type="domain" description="Xylose isomerase-like TIM barrel" evidence="1">
    <location>
        <begin position="102"/>
        <end position="247"/>
    </location>
</feature>
<proteinExistence type="predicted"/>
<dbReference type="PANTHER" id="PTHR12110">
    <property type="entry name" value="HYDROXYPYRUVATE ISOMERASE"/>
    <property type="match status" value="1"/>
</dbReference>
<protein>
    <submittedName>
        <fullName evidence="2">Xylose isomerase domain-containing protein</fullName>
    </submittedName>
</protein>
<dbReference type="InterPro" id="IPR036237">
    <property type="entry name" value="Xyl_isomerase-like_sf"/>
</dbReference>
<evidence type="ECO:0000313" key="2">
    <source>
        <dbReference type="EMBL" id="BCX50250.1"/>
    </source>
</evidence>
<gene>
    <name evidence="2" type="ORF">HAHE_41580</name>
</gene>
<dbReference type="SUPFAM" id="SSF51658">
    <property type="entry name" value="Xylose isomerase-like"/>
    <property type="match status" value="1"/>
</dbReference>
<name>A0ABN6H9G0_9BACT</name>
<dbReference type="Gene3D" id="3.20.20.150">
    <property type="entry name" value="Divalent-metal-dependent TIM barrel enzymes"/>
    <property type="match status" value="1"/>
</dbReference>
<accession>A0ABN6H9G0</accession>
<sequence>MAKDREGFDPGFYAFENGVKFPSVAEGAHAMKEMGYAGVGSVHPNVLGSFLKEFDAAGLRVFSIYVGAQVGEGAETEFPAISKAVSQLKGRDALVELFVRKGKATTDAHAVAFVRKVAAEAKEAGLKVVLYPHSGFYVETVDDAVRIAKATGAENIGVAFNLCHFLKVEPESDLRATLDKAGPLLWSVSTCGAEAGGSDWRALIQPLDRGDFDQAGLLRHLREIGYRGDVGLQCYGLKEPSTAHLPKSLDAWKRIRASVAE</sequence>
<dbReference type="InterPro" id="IPR050312">
    <property type="entry name" value="IolE/XylAMocC-like"/>
</dbReference>
<evidence type="ECO:0000313" key="3">
    <source>
        <dbReference type="Proteomes" id="UP001374893"/>
    </source>
</evidence>
<dbReference type="InterPro" id="IPR013022">
    <property type="entry name" value="Xyl_isomerase-like_TIM-brl"/>
</dbReference>